<reference evidence="1" key="1">
    <citation type="submission" date="2021-06" db="EMBL/GenBank/DDBJ databases">
        <authorList>
            <person name="Hodson N. C."/>
            <person name="Mongue J. A."/>
            <person name="Jaron S. K."/>
        </authorList>
    </citation>
    <scope>NUCLEOTIDE SEQUENCE</scope>
</reference>
<dbReference type="Proteomes" id="UP000708208">
    <property type="component" value="Unassembled WGS sequence"/>
</dbReference>
<dbReference type="EMBL" id="CAJVCH010006002">
    <property type="protein sequence ID" value="CAG7659255.1"/>
    <property type="molecule type" value="Genomic_DNA"/>
</dbReference>
<protein>
    <submittedName>
        <fullName evidence="1">Uncharacterized protein</fullName>
    </submittedName>
</protein>
<sequence>MTSYTKEHKSSRGYLMMVPVPAHQGNPNVILLEDSPPEVITIADDKNIHGSLLGSSASNIYDAKQFKRLKPKNWKFPGIQYFVAEDSDSFFESYMLWIKMFKLVFDVPFPNPEVEIFNRRKEPFAEMH</sequence>
<evidence type="ECO:0000313" key="2">
    <source>
        <dbReference type="Proteomes" id="UP000708208"/>
    </source>
</evidence>
<comment type="caution">
    <text evidence="1">The sequence shown here is derived from an EMBL/GenBank/DDBJ whole genome shotgun (WGS) entry which is preliminary data.</text>
</comment>
<evidence type="ECO:0000313" key="1">
    <source>
        <dbReference type="EMBL" id="CAG7659255.1"/>
    </source>
</evidence>
<name>A0A8J2J3D3_9HEXA</name>
<organism evidence="1 2">
    <name type="scientific">Allacma fusca</name>
    <dbReference type="NCBI Taxonomy" id="39272"/>
    <lineage>
        <taxon>Eukaryota</taxon>
        <taxon>Metazoa</taxon>
        <taxon>Ecdysozoa</taxon>
        <taxon>Arthropoda</taxon>
        <taxon>Hexapoda</taxon>
        <taxon>Collembola</taxon>
        <taxon>Symphypleona</taxon>
        <taxon>Sminthuridae</taxon>
        <taxon>Allacma</taxon>
    </lineage>
</organism>
<keyword evidence="2" id="KW-1185">Reference proteome</keyword>
<gene>
    <name evidence="1" type="ORF">AFUS01_LOCUS1084</name>
</gene>
<accession>A0A8J2J3D3</accession>
<dbReference type="AlphaFoldDB" id="A0A8J2J3D3"/>
<proteinExistence type="predicted"/>